<dbReference type="CDD" id="cd03801">
    <property type="entry name" value="GT4_PimA-like"/>
    <property type="match status" value="1"/>
</dbReference>
<dbReference type="AlphaFoldDB" id="A0A9X3MS90"/>
<keyword evidence="1" id="KW-0328">Glycosyltransferase</keyword>
<evidence type="ECO:0000313" key="5">
    <source>
        <dbReference type="Proteomes" id="UP001149140"/>
    </source>
</evidence>
<evidence type="ECO:0000256" key="2">
    <source>
        <dbReference type="ARBA" id="ARBA00022679"/>
    </source>
</evidence>
<dbReference type="InterPro" id="IPR050194">
    <property type="entry name" value="Glycosyltransferase_grp1"/>
</dbReference>
<name>A0A9X3MS90_9ACTN</name>
<dbReference type="Pfam" id="PF13439">
    <property type="entry name" value="Glyco_transf_4"/>
    <property type="match status" value="1"/>
</dbReference>
<protein>
    <submittedName>
        <fullName evidence="4">Glycosyltransferase family 4 protein</fullName>
    </submittedName>
</protein>
<dbReference type="Proteomes" id="UP001149140">
    <property type="component" value="Unassembled WGS sequence"/>
</dbReference>
<proteinExistence type="predicted"/>
<keyword evidence="5" id="KW-1185">Reference proteome</keyword>
<sequence>MAGSTTPEPLRALWLTETYPPSRGGMATSCDRIVRGLRRRGVLVDVLHFMPQPRAGRPWAIETQAGGRYLACPMEDDPAHALNRAWSTLQSAPQAYTHVVAFGGSRPIMAGPVFAAWLGVPLITLIRGNDFDAAVFSTRRRPILDQAFAASELICAVSRDKVDKIAALHPRANVRWIPNGIDRSDWELAPSDAARAARWRAETLGDGRRVLGLFGQLKAKKGGVFLLDALHRSGVADRFHVLLAGWMAPDMERWLAEHELEHTTLPFLDRFELLPWYAACDWLAIPSFYDGLPNVLTEAAALGVPMVAARAGGMVDVLEDGRTAFLFDPGDEARCAWALQAAARLDERRRLEMSAACRALAETELDAALEIDRYVEALTQTSRARLAA</sequence>
<dbReference type="SUPFAM" id="SSF53756">
    <property type="entry name" value="UDP-Glycosyltransferase/glycogen phosphorylase"/>
    <property type="match status" value="1"/>
</dbReference>
<dbReference type="Gene3D" id="3.40.50.2000">
    <property type="entry name" value="Glycogen Phosphorylase B"/>
    <property type="match status" value="2"/>
</dbReference>
<gene>
    <name evidence="4" type="ORF">OM076_15035</name>
</gene>
<evidence type="ECO:0000256" key="1">
    <source>
        <dbReference type="ARBA" id="ARBA00022676"/>
    </source>
</evidence>
<evidence type="ECO:0000259" key="3">
    <source>
        <dbReference type="Pfam" id="PF13439"/>
    </source>
</evidence>
<dbReference type="PANTHER" id="PTHR45947:SF15">
    <property type="entry name" value="TEICHURONIC ACID BIOSYNTHESIS GLYCOSYLTRANSFERASE TUAC-RELATED"/>
    <property type="match status" value="1"/>
</dbReference>
<keyword evidence="2" id="KW-0808">Transferase</keyword>
<dbReference type="InterPro" id="IPR028098">
    <property type="entry name" value="Glyco_trans_4-like_N"/>
</dbReference>
<dbReference type="GO" id="GO:0016757">
    <property type="term" value="F:glycosyltransferase activity"/>
    <property type="evidence" value="ECO:0007669"/>
    <property type="project" value="UniProtKB-KW"/>
</dbReference>
<reference evidence="4" key="1">
    <citation type="submission" date="2022-10" db="EMBL/GenBank/DDBJ databases">
        <title>The WGS of Solirubrobacter ginsenosidimutans DSM 21036.</title>
        <authorList>
            <person name="Jiang Z."/>
        </authorList>
    </citation>
    <scope>NUCLEOTIDE SEQUENCE</scope>
    <source>
        <strain evidence="4">DSM 21036</strain>
    </source>
</reference>
<feature type="domain" description="Glycosyltransferase subfamily 4-like N-terminal" evidence="3">
    <location>
        <begin position="24"/>
        <end position="183"/>
    </location>
</feature>
<evidence type="ECO:0000313" key="4">
    <source>
        <dbReference type="EMBL" id="MDA0161590.1"/>
    </source>
</evidence>
<comment type="caution">
    <text evidence="4">The sequence shown here is derived from an EMBL/GenBank/DDBJ whole genome shotgun (WGS) entry which is preliminary data.</text>
</comment>
<accession>A0A9X3MS90</accession>
<dbReference type="EMBL" id="JAPDOD010000013">
    <property type="protein sequence ID" value="MDA0161590.1"/>
    <property type="molecule type" value="Genomic_DNA"/>
</dbReference>
<dbReference type="GO" id="GO:1901137">
    <property type="term" value="P:carbohydrate derivative biosynthetic process"/>
    <property type="evidence" value="ECO:0007669"/>
    <property type="project" value="UniProtKB-ARBA"/>
</dbReference>
<dbReference type="PANTHER" id="PTHR45947">
    <property type="entry name" value="SULFOQUINOVOSYL TRANSFERASE SQD2"/>
    <property type="match status" value="1"/>
</dbReference>
<dbReference type="RefSeq" id="WP_270040807.1">
    <property type="nucleotide sequence ID" value="NZ_JAPDOD010000013.1"/>
</dbReference>
<organism evidence="4 5">
    <name type="scientific">Solirubrobacter ginsenosidimutans</name>
    <dbReference type="NCBI Taxonomy" id="490573"/>
    <lineage>
        <taxon>Bacteria</taxon>
        <taxon>Bacillati</taxon>
        <taxon>Actinomycetota</taxon>
        <taxon>Thermoleophilia</taxon>
        <taxon>Solirubrobacterales</taxon>
        <taxon>Solirubrobacteraceae</taxon>
        <taxon>Solirubrobacter</taxon>
    </lineage>
</organism>
<dbReference type="Pfam" id="PF13692">
    <property type="entry name" value="Glyco_trans_1_4"/>
    <property type="match status" value="1"/>
</dbReference>